<name>A0A2D4EY41_MICCO</name>
<evidence type="ECO:0000256" key="1">
    <source>
        <dbReference type="SAM" id="MobiDB-lite"/>
    </source>
</evidence>
<reference evidence="2" key="1">
    <citation type="submission" date="2017-07" db="EMBL/GenBank/DDBJ databases">
        <authorList>
            <person name="Mikheyev A."/>
            <person name="Grau M."/>
        </authorList>
    </citation>
    <scope>NUCLEOTIDE SEQUENCE</scope>
    <source>
        <tissue evidence="2">Venom_gland</tissue>
    </source>
</reference>
<organism evidence="2">
    <name type="scientific">Micrurus corallinus</name>
    <name type="common">Brazilian coral snake</name>
    <dbReference type="NCBI Taxonomy" id="54390"/>
    <lineage>
        <taxon>Eukaryota</taxon>
        <taxon>Metazoa</taxon>
        <taxon>Chordata</taxon>
        <taxon>Craniata</taxon>
        <taxon>Vertebrata</taxon>
        <taxon>Euteleostomi</taxon>
        <taxon>Lepidosauria</taxon>
        <taxon>Squamata</taxon>
        <taxon>Bifurcata</taxon>
        <taxon>Unidentata</taxon>
        <taxon>Episquamata</taxon>
        <taxon>Toxicofera</taxon>
        <taxon>Serpentes</taxon>
        <taxon>Colubroidea</taxon>
        <taxon>Elapidae</taxon>
        <taxon>Elapinae</taxon>
        <taxon>Micrurus</taxon>
    </lineage>
</organism>
<feature type="compositionally biased region" description="Basic residues" evidence="1">
    <location>
        <begin position="103"/>
        <end position="114"/>
    </location>
</feature>
<protein>
    <submittedName>
        <fullName evidence="2">Uncharacterized protein</fullName>
    </submittedName>
</protein>
<dbReference type="EMBL" id="IACJ01033278">
    <property type="protein sequence ID" value="LAA39866.1"/>
    <property type="molecule type" value="Transcribed_RNA"/>
</dbReference>
<dbReference type="AlphaFoldDB" id="A0A2D4EY41"/>
<reference evidence="2" key="2">
    <citation type="submission" date="2017-11" db="EMBL/GenBank/DDBJ databases">
        <title>Coralsnake Venomics: Analyses of Venom Gland Transcriptomes and Proteomes of Six Brazilian Taxa.</title>
        <authorList>
            <person name="Aird S.D."/>
            <person name="Jorge da Silva N."/>
            <person name="Qiu L."/>
            <person name="Villar-Briones A."/>
            <person name="Aparecida-Saddi V."/>
            <person name="Campos-Telles M.P."/>
            <person name="Grau M."/>
            <person name="Mikheyev A.S."/>
        </authorList>
    </citation>
    <scope>NUCLEOTIDE SEQUENCE</scope>
    <source>
        <tissue evidence="2">Venom_gland</tissue>
    </source>
</reference>
<accession>A0A2D4EY41</accession>
<proteinExistence type="predicted"/>
<sequence length="114" mass="13312">MALFMNCCRQKCSRKKRSGRREKKRKAIILTAVKEIKEEDILNLQSATKVKRVKCTRIVVAKGGIEISLKRNQNFKGKKKERPRVDREEDMGNNRKGEERQKRQGGKKTRKGKI</sequence>
<feature type="region of interest" description="Disordered" evidence="1">
    <location>
        <begin position="71"/>
        <end position="114"/>
    </location>
</feature>
<feature type="compositionally biased region" description="Basic and acidic residues" evidence="1">
    <location>
        <begin position="83"/>
        <end position="102"/>
    </location>
</feature>
<evidence type="ECO:0000313" key="2">
    <source>
        <dbReference type="EMBL" id="LAA39866.1"/>
    </source>
</evidence>